<evidence type="ECO:0000313" key="21">
    <source>
        <dbReference type="Proteomes" id="UP000321638"/>
    </source>
</evidence>
<evidence type="ECO:0000256" key="10">
    <source>
        <dbReference type="ARBA" id="ARBA00022737"/>
    </source>
</evidence>
<keyword evidence="4" id="KW-0600">Photoreceptor protein</keyword>
<dbReference type="Pfam" id="PF00989">
    <property type="entry name" value="PAS"/>
    <property type="match status" value="1"/>
</dbReference>
<dbReference type="PANTHER" id="PTHR41523">
    <property type="entry name" value="TWO-COMPONENT SYSTEM SENSOR PROTEIN"/>
    <property type="match status" value="1"/>
</dbReference>
<dbReference type="InterPro" id="IPR013767">
    <property type="entry name" value="PAS_fold"/>
</dbReference>
<dbReference type="OrthoDB" id="341208at2"/>
<protein>
    <recommendedName>
        <fullName evidence="3">Blue-light-activated histidine kinase</fullName>
        <ecNumber evidence="2">2.7.13.3</ecNumber>
    </recommendedName>
</protein>
<keyword evidence="12" id="KW-0418">Kinase</keyword>
<evidence type="ECO:0000256" key="11">
    <source>
        <dbReference type="ARBA" id="ARBA00022741"/>
    </source>
</evidence>
<keyword evidence="8" id="KW-0288">FMN</keyword>
<keyword evidence="11" id="KW-0547">Nucleotide-binding</keyword>
<evidence type="ECO:0000259" key="18">
    <source>
        <dbReference type="PROSITE" id="PS50112"/>
    </source>
</evidence>
<keyword evidence="15" id="KW-0843">Virulence</keyword>
<evidence type="ECO:0000256" key="7">
    <source>
        <dbReference type="ARBA" id="ARBA00022630"/>
    </source>
</evidence>
<dbReference type="GO" id="GO:0009881">
    <property type="term" value="F:photoreceptor activity"/>
    <property type="evidence" value="ECO:0007669"/>
    <property type="project" value="UniProtKB-KW"/>
</dbReference>
<comment type="catalytic activity">
    <reaction evidence="1">
        <text>ATP + protein L-histidine = ADP + protein N-phospho-L-histidine.</text>
        <dbReference type="EC" id="2.7.13.3"/>
    </reaction>
</comment>
<dbReference type="InterPro" id="IPR011102">
    <property type="entry name" value="Sig_transdc_His_kinase_HWE"/>
</dbReference>
<dbReference type="PROSITE" id="PS50113">
    <property type="entry name" value="PAC"/>
    <property type="match status" value="1"/>
</dbReference>
<dbReference type="SUPFAM" id="SSF55785">
    <property type="entry name" value="PYP-like sensor domain (PAS domain)"/>
    <property type="match status" value="2"/>
</dbReference>
<keyword evidence="14" id="KW-0157">Chromophore</keyword>
<keyword evidence="10" id="KW-0677">Repeat</keyword>
<dbReference type="InterPro" id="IPR000014">
    <property type="entry name" value="PAS"/>
</dbReference>
<feature type="domain" description="PAC" evidence="19">
    <location>
        <begin position="300"/>
        <end position="352"/>
    </location>
</feature>
<evidence type="ECO:0000256" key="2">
    <source>
        <dbReference type="ARBA" id="ARBA00012438"/>
    </source>
</evidence>
<evidence type="ECO:0000313" key="20">
    <source>
        <dbReference type="EMBL" id="TXL82137.1"/>
    </source>
</evidence>
<dbReference type="PANTHER" id="PTHR41523:SF8">
    <property type="entry name" value="ETHYLENE RESPONSE SENSOR PROTEIN"/>
    <property type="match status" value="1"/>
</dbReference>
<evidence type="ECO:0000256" key="6">
    <source>
        <dbReference type="ARBA" id="ARBA00022606"/>
    </source>
</evidence>
<dbReference type="InterPro" id="IPR035965">
    <property type="entry name" value="PAS-like_dom_sf"/>
</dbReference>
<dbReference type="GO" id="GO:0005524">
    <property type="term" value="F:ATP binding"/>
    <property type="evidence" value="ECO:0007669"/>
    <property type="project" value="UniProtKB-KW"/>
</dbReference>
<dbReference type="SMART" id="SM00911">
    <property type="entry name" value="HWE_HK"/>
    <property type="match status" value="1"/>
</dbReference>
<feature type="region of interest" description="Disordered" evidence="17">
    <location>
        <begin position="1"/>
        <end position="30"/>
    </location>
</feature>
<dbReference type="GO" id="GO:0006355">
    <property type="term" value="P:regulation of DNA-templated transcription"/>
    <property type="evidence" value="ECO:0007669"/>
    <property type="project" value="InterPro"/>
</dbReference>
<dbReference type="NCBIfam" id="TIGR00229">
    <property type="entry name" value="sensory_box"/>
    <property type="match status" value="1"/>
</dbReference>
<dbReference type="Gene3D" id="3.30.565.10">
    <property type="entry name" value="Histidine kinase-like ATPase, C-terminal domain"/>
    <property type="match status" value="1"/>
</dbReference>
<keyword evidence="6" id="KW-0716">Sensory transduction</keyword>
<keyword evidence="7" id="KW-0285">Flavoprotein</keyword>
<feature type="domain" description="PAS" evidence="18">
    <location>
        <begin position="227"/>
        <end position="297"/>
    </location>
</feature>
<evidence type="ECO:0000256" key="8">
    <source>
        <dbReference type="ARBA" id="ARBA00022643"/>
    </source>
</evidence>
<dbReference type="Pfam" id="PF07536">
    <property type="entry name" value="HWE_HK"/>
    <property type="match status" value="1"/>
</dbReference>
<evidence type="ECO:0000256" key="13">
    <source>
        <dbReference type="ARBA" id="ARBA00022840"/>
    </source>
</evidence>
<dbReference type="GO" id="GO:0004673">
    <property type="term" value="F:protein histidine kinase activity"/>
    <property type="evidence" value="ECO:0007669"/>
    <property type="project" value="UniProtKB-EC"/>
</dbReference>
<dbReference type="InterPro" id="IPR001610">
    <property type="entry name" value="PAC"/>
</dbReference>
<evidence type="ECO:0000256" key="1">
    <source>
        <dbReference type="ARBA" id="ARBA00000085"/>
    </source>
</evidence>
<keyword evidence="16" id="KW-0675">Receptor</keyword>
<evidence type="ECO:0000256" key="3">
    <source>
        <dbReference type="ARBA" id="ARBA00021740"/>
    </source>
</evidence>
<sequence length="556" mass="60437">MSHRYCRRDPAAGSARPTHHDDARTGLNPMPRNVGCSRAFSGHALAQYTGSCFLGRSDPPRANAGSATSDGSDAEVRYRGIFDNVPIAVWEEDFSAVLDLLDEIRAEGVVDLSAYFAARPDRLADAIRRVRVTDVNDFSLGMFGTRHKESLLGSIADVLLPETGAALIDQLVALWTGQRRVESETVLRTLTGQRLDVILTVAFEGARAQRTLASILDITARKAAERSAQLLAAIVESSEDAIISKDLNGVITTWNRGAERLFGYTAEQAVGRSIAILIPPDRQAEETTILDRIRRGERIDHFETIRRRRDGSLLHISLGVSPVKDGNGRIVGASKIAHDITERKRAQEQQTLLVREMSHRIKNLFAVTNSVVALSARAARTPTEMAEAIQGRLSALTRAHDLTRPGLIVTPDAITRDTTLHAIIHTVLSPYVDARREEERTRVVVNGPDVPVGTNAITSLALILHEFATNAAKYGSLCLPTGRVMIDCALDGGDELRLTWQESGGPALQEPPGGEGFGGQLARRIVTGQFGGSVAWEWQPDGLTIRLMLPASRLAG</sequence>
<evidence type="ECO:0000256" key="4">
    <source>
        <dbReference type="ARBA" id="ARBA00022543"/>
    </source>
</evidence>
<evidence type="ECO:0000256" key="5">
    <source>
        <dbReference type="ARBA" id="ARBA00022553"/>
    </source>
</evidence>
<dbReference type="SMART" id="SM00086">
    <property type="entry name" value="PAC"/>
    <property type="match status" value="2"/>
</dbReference>
<evidence type="ECO:0000256" key="15">
    <source>
        <dbReference type="ARBA" id="ARBA00023026"/>
    </source>
</evidence>
<dbReference type="EMBL" id="VDUZ01000001">
    <property type="protein sequence ID" value="TXL82137.1"/>
    <property type="molecule type" value="Genomic_DNA"/>
</dbReference>
<evidence type="ECO:0000256" key="17">
    <source>
        <dbReference type="SAM" id="MobiDB-lite"/>
    </source>
</evidence>
<keyword evidence="13" id="KW-0067">ATP-binding</keyword>
<dbReference type="Proteomes" id="UP000321638">
    <property type="component" value="Unassembled WGS sequence"/>
</dbReference>
<name>A0A5C8PV88_9HYPH</name>
<dbReference type="CDD" id="cd00130">
    <property type="entry name" value="PAS"/>
    <property type="match status" value="1"/>
</dbReference>
<keyword evidence="21" id="KW-1185">Reference proteome</keyword>
<dbReference type="InterPro" id="IPR036890">
    <property type="entry name" value="HATPase_C_sf"/>
</dbReference>
<dbReference type="SMART" id="SM00091">
    <property type="entry name" value="PAS"/>
    <property type="match status" value="1"/>
</dbReference>
<proteinExistence type="predicted"/>
<dbReference type="InterPro" id="IPR000700">
    <property type="entry name" value="PAS-assoc_C"/>
</dbReference>
<comment type="caution">
    <text evidence="20">The sequence shown here is derived from an EMBL/GenBank/DDBJ whole genome shotgun (WGS) entry which is preliminary data.</text>
</comment>
<evidence type="ECO:0000256" key="12">
    <source>
        <dbReference type="ARBA" id="ARBA00022777"/>
    </source>
</evidence>
<evidence type="ECO:0000256" key="14">
    <source>
        <dbReference type="ARBA" id="ARBA00022991"/>
    </source>
</evidence>
<dbReference type="EC" id="2.7.13.3" evidence="2"/>
<reference evidence="20 21" key="1">
    <citation type="submission" date="2019-06" db="EMBL/GenBank/DDBJ databases">
        <title>New taxonomy in bacterial strain CC-CFT640, isolated from vineyard.</title>
        <authorList>
            <person name="Lin S.-Y."/>
            <person name="Tsai C.-F."/>
            <person name="Young C.-C."/>
        </authorList>
    </citation>
    <scope>NUCLEOTIDE SEQUENCE [LARGE SCALE GENOMIC DNA]</scope>
    <source>
        <strain evidence="20 21">CC-CFT640</strain>
    </source>
</reference>
<evidence type="ECO:0000256" key="16">
    <source>
        <dbReference type="ARBA" id="ARBA00023170"/>
    </source>
</evidence>
<keyword evidence="9" id="KW-0808">Transferase</keyword>
<accession>A0A5C8PV88</accession>
<evidence type="ECO:0000256" key="9">
    <source>
        <dbReference type="ARBA" id="ARBA00022679"/>
    </source>
</evidence>
<dbReference type="PROSITE" id="PS50112">
    <property type="entry name" value="PAS"/>
    <property type="match status" value="1"/>
</dbReference>
<gene>
    <name evidence="20" type="ORF">FHP25_00080</name>
</gene>
<keyword evidence="5" id="KW-0597">Phosphoprotein</keyword>
<evidence type="ECO:0000259" key="19">
    <source>
        <dbReference type="PROSITE" id="PS50113"/>
    </source>
</evidence>
<dbReference type="SUPFAM" id="SSF55874">
    <property type="entry name" value="ATPase domain of HSP90 chaperone/DNA topoisomerase II/histidine kinase"/>
    <property type="match status" value="1"/>
</dbReference>
<dbReference type="AlphaFoldDB" id="A0A5C8PV88"/>
<organism evidence="20 21">
    <name type="scientific">Vineibacter terrae</name>
    <dbReference type="NCBI Taxonomy" id="2586908"/>
    <lineage>
        <taxon>Bacteria</taxon>
        <taxon>Pseudomonadati</taxon>
        <taxon>Pseudomonadota</taxon>
        <taxon>Alphaproteobacteria</taxon>
        <taxon>Hyphomicrobiales</taxon>
        <taxon>Vineibacter</taxon>
    </lineage>
</organism>
<dbReference type="Gene3D" id="3.30.450.20">
    <property type="entry name" value="PAS domain"/>
    <property type="match status" value="2"/>
</dbReference>